<sequence>MEKEFQAQSTCAQDKKEFLPQSTRTKEKRGISTTRYNCKSGRKFNIKVPIQKASQSTRAKDMFWIFFKSTLDASKKFQ</sequence>
<name>A0A9D4NNR3_DREPO</name>
<comment type="caution">
    <text evidence="2">The sequence shown here is derived from an EMBL/GenBank/DDBJ whole genome shotgun (WGS) entry which is preliminary data.</text>
</comment>
<organism evidence="2 3">
    <name type="scientific">Dreissena polymorpha</name>
    <name type="common">Zebra mussel</name>
    <name type="synonym">Mytilus polymorpha</name>
    <dbReference type="NCBI Taxonomy" id="45954"/>
    <lineage>
        <taxon>Eukaryota</taxon>
        <taxon>Metazoa</taxon>
        <taxon>Spiralia</taxon>
        <taxon>Lophotrochozoa</taxon>
        <taxon>Mollusca</taxon>
        <taxon>Bivalvia</taxon>
        <taxon>Autobranchia</taxon>
        <taxon>Heteroconchia</taxon>
        <taxon>Euheterodonta</taxon>
        <taxon>Imparidentia</taxon>
        <taxon>Neoheterodontei</taxon>
        <taxon>Myida</taxon>
        <taxon>Dreissenoidea</taxon>
        <taxon>Dreissenidae</taxon>
        <taxon>Dreissena</taxon>
    </lineage>
</organism>
<evidence type="ECO:0000313" key="3">
    <source>
        <dbReference type="Proteomes" id="UP000828390"/>
    </source>
</evidence>
<gene>
    <name evidence="2" type="ORF">DPMN_021203</name>
</gene>
<keyword evidence="3" id="KW-1185">Reference proteome</keyword>
<dbReference type="Proteomes" id="UP000828390">
    <property type="component" value="Unassembled WGS sequence"/>
</dbReference>
<feature type="compositionally biased region" description="Polar residues" evidence="1">
    <location>
        <begin position="1"/>
        <end position="12"/>
    </location>
</feature>
<reference evidence="2" key="2">
    <citation type="submission" date="2020-11" db="EMBL/GenBank/DDBJ databases">
        <authorList>
            <person name="McCartney M.A."/>
            <person name="Auch B."/>
            <person name="Kono T."/>
            <person name="Mallez S."/>
            <person name="Becker A."/>
            <person name="Gohl D.M."/>
            <person name="Silverstein K.A.T."/>
            <person name="Koren S."/>
            <person name="Bechman K.B."/>
            <person name="Herman A."/>
            <person name="Abrahante J.E."/>
            <person name="Garbe J."/>
        </authorList>
    </citation>
    <scope>NUCLEOTIDE SEQUENCE</scope>
    <source>
        <strain evidence="2">Duluth1</strain>
        <tissue evidence="2">Whole animal</tissue>
    </source>
</reference>
<feature type="compositionally biased region" description="Basic and acidic residues" evidence="1">
    <location>
        <begin position="13"/>
        <end position="30"/>
    </location>
</feature>
<evidence type="ECO:0000256" key="1">
    <source>
        <dbReference type="SAM" id="MobiDB-lite"/>
    </source>
</evidence>
<dbReference type="AlphaFoldDB" id="A0A9D4NNR3"/>
<feature type="region of interest" description="Disordered" evidence="1">
    <location>
        <begin position="1"/>
        <end position="31"/>
    </location>
</feature>
<evidence type="ECO:0000313" key="2">
    <source>
        <dbReference type="EMBL" id="KAH3897019.1"/>
    </source>
</evidence>
<protein>
    <submittedName>
        <fullName evidence="2">Uncharacterized protein</fullName>
    </submittedName>
</protein>
<dbReference type="EMBL" id="JAIWYP010000001">
    <property type="protein sequence ID" value="KAH3897019.1"/>
    <property type="molecule type" value="Genomic_DNA"/>
</dbReference>
<proteinExistence type="predicted"/>
<reference evidence="2" key="1">
    <citation type="journal article" date="2019" name="bioRxiv">
        <title>The Genome of the Zebra Mussel, Dreissena polymorpha: A Resource for Invasive Species Research.</title>
        <authorList>
            <person name="McCartney M.A."/>
            <person name="Auch B."/>
            <person name="Kono T."/>
            <person name="Mallez S."/>
            <person name="Zhang Y."/>
            <person name="Obille A."/>
            <person name="Becker A."/>
            <person name="Abrahante J.E."/>
            <person name="Garbe J."/>
            <person name="Badalamenti J.P."/>
            <person name="Herman A."/>
            <person name="Mangelson H."/>
            <person name="Liachko I."/>
            <person name="Sullivan S."/>
            <person name="Sone E.D."/>
            <person name="Koren S."/>
            <person name="Silverstein K.A.T."/>
            <person name="Beckman K.B."/>
            <person name="Gohl D.M."/>
        </authorList>
    </citation>
    <scope>NUCLEOTIDE SEQUENCE</scope>
    <source>
        <strain evidence="2">Duluth1</strain>
        <tissue evidence="2">Whole animal</tissue>
    </source>
</reference>
<accession>A0A9D4NNR3</accession>